<gene>
    <name evidence="2" type="ORF">RchiOBHm_Chr7g0209981</name>
</gene>
<keyword evidence="3" id="KW-1185">Reference proteome</keyword>
<evidence type="ECO:0000256" key="1">
    <source>
        <dbReference type="SAM" id="SignalP"/>
    </source>
</evidence>
<dbReference type="AlphaFoldDB" id="A0A2P6PA40"/>
<sequence>MRLKLLSSLLAMAKFSCRVLGCGIVGVVDITIGLWSNCTLQNMEFSRVFDIMKPGTTVIPRNAKIGMFDQGDYEACS</sequence>
<proteinExistence type="predicted"/>
<accession>A0A2P6PA40</accession>
<organism evidence="2 3">
    <name type="scientific">Rosa chinensis</name>
    <name type="common">China rose</name>
    <dbReference type="NCBI Taxonomy" id="74649"/>
    <lineage>
        <taxon>Eukaryota</taxon>
        <taxon>Viridiplantae</taxon>
        <taxon>Streptophyta</taxon>
        <taxon>Embryophyta</taxon>
        <taxon>Tracheophyta</taxon>
        <taxon>Spermatophyta</taxon>
        <taxon>Magnoliopsida</taxon>
        <taxon>eudicotyledons</taxon>
        <taxon>Gunneridae</taxon>
        <taxon>Pentapetalae</taxon>
        <taxon>rosids</taxon>
        <taxon>fabids</taxon>
        <taxon>Rosales</taxon>
        <taxon>Rosaceae</taxon>
        <taxon>Rosoideae</taxon>
        <taxon>Rosoideae incertae sedis</taxon>
        <taxon>Rosa</taxon>
    </lineage>
</organism>
<protein>
    <submittedName>
        <fullName evidence="2">Uncharacterized protein</fullName>
    </submittedName>
</protein>
<feature type="chain" id="PRO_5015119580" evidence="1">
    <location>
        <begin position="22"/>
        <end position="77"/>
    </location>
</feature>
<dbReference type="Gramene" id="PRQ18789">
    <property type="protein sequence ID" value="PRQ18789"/>
    <property type="gene ID" value="RchiOBHm_Chr7g0209981"/>
</dbReference>
<evidence type="ECO:0000313" key="2">
    <source>
        <dbReference type="EMBL" id="PRQ18789.1"/>
    </source>
</evidence>
<name>A0A2P6PA40_ROSCH</name>
<keyword evidence="1" id="KW-0732">Signal</keyword>
<feature type="signal peptide" evidence="1">
    <location>
        <begin position="1"/>
        <end position="21"/>
    </location>
</feature>
<dbReference type="Proteomes" id="UP000238479">
    <property type="component" value="Chromosome 7"/>
</dbReference>
<dbReference type="EMBL" id="PDCK01000045">
    <property type="protein sequence ID" value="PRQ18789.1"/>
    <property type="molecule type" value="Genomic_DNA"/>
</dbReference>
<comment type="caution">
    <text evidence="2">The sequence shown here is derived from an EMBL/GenBank/DDBJ whole genome shotgun (WGS) entry which is preliminary data.</text>
</comment>
<reference evidence="2 3" key="1">
    <citation type="journal article" date="2018" name="Nat. Genet.">
        <title>The Rosa genome provides new insights in the design of modern roses.</title>
        <authorList>
            <person name="Bendahmane M."/>
        </authorList>
    </citation>
    <scope>NUCLEOTIDE SEQUENCE [LARGE SCALE GENOMIC DNA]</scope>
    <source>
        <strain evidence="3">cv. Old Blush</strain>
    </source>
</reference>
<evidence type="ECO:0000313" key="3">
    <source>
        <dbReference type="Proteomes" id="UP000238479"/>
    </source>
</evidence>